<dbReference type="RefSeq" id="WP_206633730.1">
    <property type="nucleotide sequence ID" value="NZ_FQXT01000002.1"/>
</dbReference>
<organism evidence="2 3">
    <name type="scientific">Leeuwenhoekiella palythoae</name>
    <dbReference type="NCBI Taxonomy" id="573501"/>
    <lineage>
        <taxon>Bacteria</taxon>
        <taxon>Pseudomonadati</taxon>
        <taxon>Bacteroidota</taxon>
        <taxon>Flavobacteriia</taxon>
        <taxon>Flavobacteriales</taxon>
        <taxon>Flavobacteriaceae</taxon>
        <taxon>Leeuwenhoekiella</taxon>
    </lineage>
</organism>
<dbReference type="Proteomes" id="UP000184240">
    <property type="component" value="Unassembled WGS sequence"/>
</dbReference>
<keyword evidence="4" id="KW-1185">Reference proteome</keyword>
<reference evidence="2" key="1">
    <citation type="submission" date="2016-11" db="EMBL/GenBank/DDBJ databases">
        <authorList>
            <person name="Jaros S."/>
            <person name="Januszkiewicz K."/>
            <person name="Wedrychowicz H."/>
        </authorList>
    </citation>
    <scope>NUCLEOTIDE SEQUENCE [LARGE SCALE GENOMIC DNA]</scope>
    <source>
        <strain evidence="2">DSM 19859</strain>
    </source>
</reference>
<sequence length="61" mass="7221">MMLTKAHLKKQIDSLPDEFSIDELVERLFLIEKIENADRQSEAGEVLTENQLMQELNNWFK</sequence>
<gene>
    <name evidence="1" type="ORF">DSM01_483</name>
    <name evidence="2" type="ORF">SAMN04487999_1191</name>
</gene>
<name>A0A1M5WFP2_9FLAO</name>
<evidence type="ECO:0000313" key="1">
    <source>
        <dbReference type="EMBL" id="RXG31342.1"/>
    </source>
</evidence>
<evidence type="ECO:0000313" key="4">
    <source>
        <dbReference type="Proteomes" id="UP000290037"/>
    </source>
</evidence>
<accession>A0A1M5WFP2</accession>
<protein>
    <submittedName>
        <fullName evidence="2">Uncharacterized protein</fullName>
    </submittedName>
</protein>
<dbReference type="AlphaFoldDB" id="A0A1M5WFP2"/>
<reference evidence="3" key="2">
    <citation type="submission" date="2016-11" db="EMBL/GenBank/DDBJ databases">
        <authorList>
            <person name="Varghese N."/>
            <person name="Submissions S."/>
        </authorList>
    </citation>
    <scope>NUCLEOTIDE SEQUENCE [LARGE SCALE GENOMIC DNA]</scope>
    <source>
        <strain evidence="3">DSM 19859</strain>
    </source>
</reference>
<dbReference type="EMBL" id="FQXT01000002">
    <property type="protein sequence ID" value="SHH86325.1"/>
    <property type="molecule type" value="Genomic_DNA"/>
</dbReference>
<evidence type="ECO:0000313" key="2">
    <source>
        <dbReference type="EMBL" id="SHH86325.1"/>
    </source>
</evidence>
<evidence type="ECO:0000313" key="3">
    <source>
        <dbReference type="Proteomes" id="UP000184240"/>
    </source>
</evidence>
<reference evidence="1 4" key="3">
    <citation type="submission" date="2018-07" db="EMBL/GenBank/DDBJ databases">
        <title>Leeuwenhoekiella genomics.</title>
        <authorList>
            <person name="Tahon G."/>
            <person name="Willems A."/>
        </authorList>
    </citation>
    <scope>NUCLEOTIDE SEQUENCE [LARGE SCALE GENOMIC DNA]</scope>
    <source>
        <strain evidence="1 4">LMG 24856</strain>
    </source>
</reference>
<proteinExistence type="predicted"/>
<dbReference type="Proteomes" id="UP000290037">
    <property type="component" value="Unassembled WGS sequence"/>
</dbReference>
<dbReference type="EMBL" id="QOVN01000001">
    <property type="protein sequence ID" value="RXG31342.1"/>
    <property type="molecule type" value="Genomic_DNA"/>
</dbReference>